<evidence type="ECO:0000256" key="1">
    <source>
        <dbReference type="SAM" id="Phobius"/>
    </source>
</evidence>
<keyword evidence="1" id="KW-0812">Transmembrane</keyword>
<dbReference type="Pfam" id="PF14528">
    <property type="entry name" value="LAGLIDADG_3"/>
    <property type="match status" value="1"/>
</dbReference>
<keyword evidence="3" id="KW-0540">Nuclease</keyword>
<name>A0A8S5QLH9_9CAUD</name>
<dbReference type="InterPro" id="IPR004860">
    <property type="entry name" value="LAGLIDADG_dom"/>
</dbReference>
<dbReference type="Gene3D" id="3.10.28.10">
    <property type="entry name" value="Homing endonucleases"/>
    <property type="match status" value="1"/>
</dbReference>
<dbReference type="InterPro" id="IPR027434">
    <property type="entry name" value="Homing_endonucl"/>
</dbReference>
<evidence type="ECO:0000259" key="2">
    <source>
        <dbReference type="Pfam" id="PF14528"/>
    </source>
</evidence>
<feature type="transmembrane region" description="Helical" evidence="1">
    <location>
        <begin position="51"/>
        <end position="74"/>
    </location>
</feature>
<sequence length="192" mass="22906">MFASDGNIYKSKHGSEIIQFTLKDKKPLEDIINILEYTGSIKEYNKPNVGLVYYLAIINKELVTFISTIFTTIYRKTNNLKFPKIDNNTQLEFFLRGYFDGDGCYTFSDKTKRFFNVECYCDSLDFINTLFNITKKHIQIVPKIQNKRFRIFSRKDVYLFLKFIYQNDLNIGLTRKYLRAKQHIQNYEKLMI</sequence>
<feature type="domain" description="Homing endonuclease LAGLIDADG" evidence="2">
    <location>
        <begin position="94"/>
        <end position="158"/>
    </location>
</feature>
<evidence type="ECO:0000313" key="3">
    <source>
        <dbReference type="EMBL" id="DAE20119.1"/>
    </source>
</evidence>
<keyword evidence="3" id="KW-0378">Hydrolase</keyword>
<keyword evidence="1" id="KW-1133">Transmembrane helix</keyword>
<reference evidence="3" key="1">
    <citation type="journal article" date="2021" name="Proc. Natl. Acad. Sci. U.S.A.">
        <title>A Catalog of Tens of Thousands of Viruses from Human Metagenomes Reveals Hidden Associations with Chronic Diseases.</title>
        <authorList>
            <person name="Tisza M.J."/>
            <person name="Buck C.B."/>
        </authorList>
    </citation>
    <scope>NUCLEOTIDE SEQUENCE</scope>
    <source>
        <strain evidence="3">CtYsL76</strain>
    </source>
</reference>
<dbReference type="EMBL" id="BK015689">
    <property type="protein sequence ID" value="DAE20119.1"/>
    <property type="molecule type" value="Genomic_DNA"/>
</dbReference>
<protein>
    <submittedName>
        <fullName evidence="3">Intron-encoded DNA endonuclease I-AniI</fullName>
    </submittedName>
</protein>
<dbReference type="GO" id="GO:0004519">
    <property type="term" value="F:endonuclease activity"/>
    <property type="evidence" value="ECO:0007669"/>
    <property type="project" value="UniProtKB-KW"/>
</dbReference>
<accession>A0A8S5QLH9</accession>
<proteinExistence type="predicted"/>
<dbReference type="SUPFAM" id="SSF55608">
    <property type="entry name" value="Homing endonucleases"/>
    <property type="match status" value="1"/>
</dbReference>
<keyword evidence="3" id="KW-0255">Endonuclease</keyword>
<keyword evidence="1" id="KW-0472">Membrane</keyword>
<organism evidence="3">
    <name type="scientific">CrAss-like virus sp. ctYsL76</name>
    <dbReference type="NCBI Taxonomy" id="2826826"/>
    <lineage>
        <taxon>Viruses</taxon>
        <taxon>Duplodnaviria</taxon>
        <taxon>Heunggongvirae</taxon>
        <taxon>Uroviricota</taxon>
        <taxon>Caudoviricetes</taxon>
        <taxon>Crassvirales</taxon>
    </lineage>
</organism>